<reference evidence="3 4" key="1">
    <citation type="submission" date="2015-07" db="EMBL/GenBank/DDBJ databases">
        <title>Comparative genomics of the Sigatoka disease complex on banana suggests a link between parallel evolutionary changes in Pseudocercospora fijiensis and Pseudocercospora eumusae and increased virulence on the banana host.</title>
        <authorList>
            <person name="Chang T.-C."/>
            <person name="Salvucci A."/>
            <person name="Crous P.W."/>
            <person name="Stergiopoulos I."/>
        </authorList>
    </citation>
    <scope>NUCLEOTIDE SEQUENCE [LARGE SCALE GENOMIC DNA]</scope>
    <source>
        <strain evidence="3 4">CBS 114824</strain>
    </source>
</reference>
<name>A0A139HQP8_9PEZI</name>
<comment type="caution">
    <text evidence="3">The sequence shown here is derived from an EMBL/GenBank/DDBJ whole genome shotgun (WGS) entry which is preliminary data.</text>
</comment>
<dbReference type="STRING" id="321146.A0A139HQP8"/>
<dbReference type="SUPFAM" id="SSF53474">
    <property type="entry name" value="alpha/beta-Hydrolases"/>
    <property type="match status" value="1"/>
</dbReference>
<evidence type="ECO:0000313" key="4">
    <source>
        <dbReference type="Proteomes" id="UP000070133"/>
    </source>
</evidence>
<proteinExistence type="predicted"/>
<organism evidence="3 4">
    <name type="scientific">Pseudocercospora eumusae</name>
    <dbReference type="NCBI Taxonomy" id="321146"/>
    <lineage>
        <taxon>Eukaryota</taxon>
        <taxon>Fungi</taxon>
        <taxon>Dikarya</taxon>
        <taxon>Ascomycota</taxon>
        <taxon>Pezizomycotina</taxon>
        <taxon>Dothideomycetes</taxon>
        <taxon>Dothideomycetidae</taxon>
        <taxon>Mycosphaerellales</taxon>
        <taxon>Mycosphaerellaceae</taxon>
        <taxon>Pseudocercospora</taxon>
    </lineage>
</organism>
<keyword evidence="4" id="KW-1185">Reference proteome</keyword>
<protein>
    <recommendedName>
        <fullName evidence="2">Alpha/beta hydrolase fold-3 domain-containing protein</fullName>
    </recommendedName>
</protein>
<feature type="domain" description="Alpha/beta hydrolase fold-3" evidence="2">
    <location>
        <begin position="130"/>
        <end position="340"/>
    </location>
</feature>
<dbReference type="Pfam" id="PF07859">
    <property type="entry name" value="Abhydrolase_3"/>
    <property type="match status" value="1"/>
</dbReference>
<evidence type="ECO:0000259" key="2">
    <source>
        <dbReference type="Pfam" id="PF07859"/>
    </source>
</evidence>
<dbReference type="EMBL" id="LFZN01000018">
    <property type="protein sequence ID" value="KXT04756.1"/>
    <property type="molecule type" value="Genomic_DNA"/>
</dbReference>
<dbReference type="Proteomes" id="UP000070133">
    <property type="component" value="Unassembled WGS sequence"/>
</dbReference>
<dbReference type="Gene3D" id="3.40.50.1820">
    <property type="entry name" value="alpha/beta hydrolase"/>
    <property type="match status" value="1"/>
</dbReference>
<evidence type="ECO:0000256" key="1">
    <source>
        <dbReference type="ARBA" id="ARBA00022801"/>
    </source>
</evidence>
<keyword evidence="1" id="KW-0378">Hydrolase</keyword>
<dbReference type="PANTHER" id="PTHR48081">
    <property type="entry name" value="AB HYDROLASE SUPERFAMILY PROTEIN C4A8.06C"/>
    <property type="match status" value="1"/>
</dbReference>
<evidence type="ECO:0000313" key="3">
    <source>
        <dbReference type="EMBL" id="KXT04756.1"/>
    </source>
</evidence>
<sequence>MSVDTIGPHLVNIRHLILKSRNKHLFINSRQPKEETATTMSLAYDPEFAAAIAPLAEMLAARPKFPAGDALSRREFGNKSLISIFSQIPDVAGVLRTNHAIPTHDGHSITIAEFRKQGAAGSTKPGKVIYYIHGGGMILGSVDVFEKSIASRCEQSGTPIFAVGYRLAPEHPHPTPVTDCWSGLQWLSRNAAKLGIDPARIVVMGESAGGGLAAGLSLMARDQKLSPPILKQILIFPMLDDRTTKAVEALVPFATWSYDDNITGWGALLGEKAGSLNPQPGHEYAAPARAENLTGLPPTFIDCGQLDIFIHEDAKFATRLIEANVPTEFHVYPGQPHAFMAYAPNATYSKLAIHNVLKAIELA</sequence>
<dbReference type="InterPro" id="IPR013094">
    <property type="entry name" value="AB_hydrolase_3"/>
</dbReference>
<dbReference type="AlphaFoldDB" id="A0A139HQP8"/>
<gene>
    <name evidence="3" type="ORF">AC578_9728</name>
</gene>
<dbReference type="InterPro" id="IPR029058">
    <property type="entry name" value="AB_hydrolase_fold"/>
</dbReference>
<dbReference type="InterPro" id="IPR050300">
    <property type="entry name" value="GDXG_lipolytic_enzyme"/>
</dbReference>
<dbReference type="GO" id="GO:0016787">
    <property type="term" value="F:hydrolase activity"/>
    <property type="evidence" value="ECO:0007669"/>
    <property type="project" value="UniProtKB-KW"/>
</dbReference>
<accession>A0A139HQP8</accession>
<dbReference type="PANTHER" id="PTHR48081:SF8">
    <property type="entry name" value="ALPHA_BETA HYDROLASE FOLD-3 DOMAIN-CONTAINING PROTEIN-RELATED"/>
    <property type="match status" value="1"/>
</dbReference>